<accession>D8M355</accession>
<keyword evidence="2" id="KW-1185">Reference proteome</keyword>
<dbReference type="Proteomes" id="UP000008312">
    <property type="component" value="Unassembled WGS sequence"/>
</dbReference>
<dbReference type="EMBL" id="FN668650">
    <property type="protein sequence ID" value="CBK22778.2"/>
    <property type="molecule type" value="Genomic_DNA"/>
</dbReference>
<organism evidence="1">
    <name type="scientific">Blastocystis hominis</name>
    <dbReference type="NCBI Taxonomy" id="12968"/>
    <lineage>
        <taxon>Eukaryota</taxon>
        <taxon>Sar</taxon>
        <taxon>Stramenopiles</taxon>
        <taxon>Bigyra</taxon>
        <taxon>Opalozoa</taxon>
        <taxon>Opalinata</taxon>
        <taxon>Blastocystidae</taxon>
        <taxon>Blastocystis</taxon>
    </lineage>
</organism>
<gene>
    <name evidence="1" type="ORF">GSBLH_T00006507001</name>
</gene>
<dbReference type="InParanoid" id="D8M355"/>
<sequence length="117" mass="13678">MRYKGTFKPSFVLCHESRKFVEFNLARPFLEEHAMRLIPNEDIKGLSQEEKEEKMLLVLIYEERTLMTYKQAVEKYGEVVEKKLKEYLPLLSPPPPSSVFIITLECIVCVSHDRSVA</sequence>
<dbReference type="AlphaFoldDB" id="D8M355"/>
<reference evidence="1" key="1">
    <citation type="submission" date="2010-02" db="EMBL/GenBank/DDBJ databases">
        <title>Sequencing and annotation of the Blastocystis hominis genome.</title>
        <authorList>
            <person name="Wincker P."/>
        </authorList>
    </citation>
    <scope>NUCLEOTIDE SEQUENCE</scope>
    <source>
        <strain evidence="1">Singapore isolate B</strain>
    </source>
</reference>
<evidence type="ECO:0000313" key="1">
    <source>
        <dbReference type="EMBL" id="CBK22778.2"/>
    </source>
</evidence>
<dbReference type="RefSeq" id="XP_012896826.1">
    <property type="nucleotide sequence ID" value="XM_013041372.1"/>
</dbReference>
<protein>
    <submittedName>
        <fullName evidence="1">Uncharacterized protein</fullName>
    </submittedName>
</protein>
<dbReference type="GeneID" id="24922631"/>
<dbReference type="OrthoDB" id="74183at2759"/>
<evidence type="ECO:0000313" key="2">
    <source>
        <dbReference type="Proteomes" id="UP000008312"/>
    </source>
</evidence>
<name>D8M355_BLAHO</name>
<proteinExistence type="predicted"/>